<keyword evidence="1" id="KW-0472">Membrane</keyword>
<dbReference type="EMBL" id="BMNC01000004">
    <property type="protein sequence ID" value="GGM94221.1"/>
    <property type="molecule type" value="Genomic_DNA"/>
</dbReference>
<gene>
    <name evidence="2" type="ORF">GCM10011609_34620</name>
</gene>
<evidence type="ECO:0000256" key="1">
    <source>
        <dbReference type="SAM" id="Phobius"/>
    </source>
</evidence>
<name>A0ABQ2HZZ7_9PSEU</name>
<protein>
    <submittedName>
        <fullName evidence="2">Uncharacterized protein</fullName>
    </submittedName>
</protein>
<keyword evidence="1" id="KW-0812">Transmembrane</keyword>
<proteinExistence type="predicted"/>
<sequence>MPGGRRPFVRDNDMAVLTAHVLDQPDPLPDHVLAALRQVVLKGLEKDRERRYQSAGELGAAARAAIDTIIMPAVRTSPPPARRTPRGLVWGAVAALAGAGAGLVLVLNGLVDRMWRPVTPLALAVAGTLIAFGVLGGSSSAEPTKDLNQRP</sequence>
<evidence type="ECO:0000313" key="3">
    <source>
        <dbReference type="Proteomes" id="UP000597656"/>
    </source>
</evidence>
<keyword evidence="1" id="KW-1133">Transmembrane helix</keyword>
<feature type="transmembrane region" description="Helical" evidence="1">
    <location>
        <begin position="117"/>
        <end position="135"/>
    </location>
</feature>
<organism evidence="2 3">
    <name type="scientific">Lentzea pudingi</name>
    <dbReference type="NCBI Taxonomy" id="1789439"/>
    <lineage>
        <taxon>Bacteria</taxon>
        <taxon>Bacillati</taxon>
        <taxon>Actinomycetota</taxon>
        <taxon>Actinomycetes</taxon>
        <taxon>Pseudonocardiales</taxon>
        <taxon>Pseudonocardiaceae</taxon>
        <taxon>Lentzea</taxon>
    </lineage>
</organism>
<evidence type="ECO:0000313" key="2">
    <source>
        <dbReference type="EMBL" id="GGM94221.1"/>
    </source>
</evidence>
<comment type="caution">
    <text evidence="2">The sequence shown here is derived from an EMBL/GenBank/DDBJ whole genome shotgun (WGS) entry which is preliminary data.</text>
</comment>
<feature type="transmembrane region" description="Helical" evidence="1">
    <location>
        <begin position="88"/>
        <end position="111"/>
    </location>
</feature>
<keyword evidence="3" id="KW-1185">Reference proteome</keyword>
<dbReference type="Gene3D" id="1.10.510.10">
    <property type="entry name" value="Transferase(Phosphotransferase) domain 1"/>
    <property type="match status" value="1"/>
</dbReference>
<accession>A0ABQ2HZZ7</accession>
<dbReference type="RefSeq" id="WP_189155751.1">
    <property type="nucleotide sequence ID" value="NZ_BMNC01000004.1"/>
</dbReference>
<dbReference type="Proteomes" id="UP000597656">
    <property type="component" value="Unassembled WGS sequence"/>
</dbReference>
<reference evidence="3" key="1">
    <citation type="journal article" date="2019" name="Int. J. Syst. Evol. Microbiol.">
        <title>The Global Catalogue of Microorganisms (GCM) 10K type strain sequencing project: providing services to taxonomists for standard genome sequencing and annotation.</title>
        <authorList>
            <consortium name="The Broad Institute Genomics Platform"/>
            <consortium name="The Broad Institute Genome Sequencing Center for Infectious Disease"/>
            <person name="Wu L."/>
            <person name="Ma J."/>
        </authorList>
    </citation>
    <scope>NUCLEOTIDE SEQUENCE [LARGE SCALE GENOMIC DNA]</scope>
    <source>
        <strain evidence="3">CGMCC 4.7319</strain>
    </source>
</reference>